<accession>A0A0F9NND6</accession>
<name>A0A0F9NND6_9ZZZZ</name>
<dbReference type="EMBL" id="LAZR01003339">
    <property type="protein sequence ID" value="KKN19399.1"/>
    <property type="molecule type" value="Genomic_DNA"/>
</dbReference>
<gene>
    <name evidence="1" type="ORF">LCGC14_0946100</name>
</gene>
<comment type="caution">
    <text evidence="1">The sequence shown here is derived from an EMBL/GenBank/DDBJ whole genome shotgun (WGS) entry which is preliminary data.</text>
</comment>
<sequence length="62" mass="6877">MTCNNCKKRDVCLVKKQLLTESSEEAIFLATGSKSAFLKVRAGIKEIVAANCDYYAKEDSDQ</sequence>
<dbReference type="AlphaFoldDB" id="A0A0F9NND6"/>
<proteinExistence type="predicted"/>
<reference evidence="1" key="1">
    <citation type="journal article" date="2015" name="Nature">
        <title>Complex archaea that bridge the gap between prokaryotes and eukaryotes.</title>
        <authorList>
            <person name="Spang A."/>
            <person name="Saw J.H."/>
            <person name="Jorgensen S.L."/>
            <person name="Zaremba-Niedzwiedzka K."/>
            <person name="Martijn J."/>
            <person name="Lind A.E."/>
            <person name="van Eijk R."/>
            <person name="Schleper C."/>
            <person name="Guy L."/>
            <person name="Ettema T.J."/>
        </authorList>
    </citation>
    <scope>NUCLEOTIDE SEQUENCE</scope>
</reference>
<evidence type="ECO:0000313" key="1">
    <source>
        <dbReference type="EMBL" id="KKN19399.1"/>
    </source>
</evidence>
<organism evidence="1">
    <name type="scientific">marine sediment metagenome</name>
    <dbReference type="NCBI Taxonomy" id="412755"/>
    <lineage>
        <taxon>unclassified sequences</taxon>
        <taxon>metagenomes</taxon>
        <taxon>ecological metagenomes</taxon>
    </lineage>
</organism>
<protein>
    <submittedName>
        <fullName evidence="1">Uncharacterized protein</fullName>
    </submittedName>
</protein>